<dbReference type="SUPFAM" id="SSF47095">
    <property type="entry name" value="HMG-box"/>
    <property type="match status" value="2"/>
</dbReference>
<evidence type="ECO:0000256" key="4">
    <source>
        <dbReference type="SAM" id="MobiDB-lite"/>
    </source>
</evidence>
<feature type="DNA-binding region" description="HMG box" evidence="3">
    <location>
        <begin position="202"/>
        <end position="277"/>
    </location>
</feature>
<dbReference type="Gene3D" id="1.10.30.10">
    <property type="entry name" value="High mobility group box domain"/>
    <property type="match status" value="2"/>
</dbReference>
<feature type="domain" description="HMG box" evidence="5">
    <location>
        <begin position="94"/>
        <end position="167"/>
    </location>
</feature>
<evidence type="ECO:0000256" key="1">
    <source>
        <dbReference type="ARBA" id="ARBA00023125"/>
    </source>
</evidence>
<dbReference type="Proteomes" id="UP001648503">
    <property type="component" value="Unassembled WGS sequence"/>
</dbReference>
<comment type="caution">
    <text evidence="6">The sequence shown here is derived from an EMBL/GenBank/DDBJ whole genome shotgun (WGS) entry which is preliminary data.</text>
</comment>
<proteinExistence type="predicted"/>
<reference evidence="6 7" key="1">
    <citation type="submission" date="2021-02" db="EMBL/GenBank/DDBJ databases">
        <title>Variation within the Batrachochytrium salamandrivorans European outbreak.</title>
        <authorList>
            <person name="Kelly M."/>
            <person name="Pasmans F."/>
            <person name="Shea T.P."/>
            <person name="Munoz J.F."/>
            <person name="Carranza S."/>
            <person name="Cuomo C.A."/>
            <person name="Martel A."/>
        </authorList>
    </citation>
    <scope>NUCLEOTIDE SEQUENCE [LARGE SCALE GENOMIC DNA]</scope>
    <source>
        <strain evidence="6 7">AMFP18/2</strain>
    </source>
</reference>
<evidence type="ECO:0000259" key="5">
    <source>
        <dbReference type="PROSITE" id="PS50118"/>
    </source>
</evidence>
<protein>
    <recommendedName>
        <fullName evidence="5">HMG box domain-containing protein</fullName>
    </recommendedName>
</protein>
<feature type="DNA-binding region" description="HMG box" evidence="3">
    <location>
        <begin position="94"/>
        <end position="167"/>
    </location>
</feature>
<dbReference type="PROSITE" id="PS50118">
    <property type="entry name" value="HMG_BOX_2"/>
    <property type="match status" value="2"/>
</dbReference>
<evidence type="ECO:0000313" key="7">
    <source>
        <dbReference type="Proteomes" id="UP001648503"/>
    </source>
</evidence>
<sequence length="463" mass="49495">MVSRLLSHVTAAAAAAGNGLTIVSTKSTKVRTSIRLGPALLPEVLALPRYFAGASSSTPVDGASSASSLSDSALNSTKINKFILKGLPKVSPAPKRPVPAYSRYLKDNYSEVASNMPSSVAAASKLPWTSRKIAEMWNHEPQHVKDSYSEKYALARKQYEKDYAKYLSSLSVTDHLVLSKERTLRKSLGLKVTKLPENVGRPKKGCTAGLHFIRETLKLPEGSINDLVGGVVGSSLTARVPALWKVWHRMDADAKRPYISAAEKDREVYKRKMEQYTSDHLKTVNAMKSSIVSLGASFKAKLPSAKLASKRLAAKKLASKRLAAAKLASKKLAAKKLAAKRLAAKRLAAAKLASKKLAVKKLAAEKLASKRLAAKTLAAKRLAAAKLASKKLTGKKTATKKTATKKLVSKKPVGVKPSTSKLSAKKAPAKKVVLSKKPASSKKAVSGKTSTAKKATKASVSRK</sequence>
<organism evidence="6 7">
    <name type="scientific">Batrachochytrium salamandrivorans</name>
    <dbReference type="NCBI Taxonomy" id="1357716"/>
    <lineage>
        <taxon>Eukaryota</taxon>
        <taxon>Fungi</taxon>
        <taxon>Fungi incertae sedis</taxon>
        <taxon>Chytridiomycota</taxon>
        <taxon>Chytridiomycota incertae sedis</taxon>
        <taxon>Chytridiomycetes</taxon>
        <taxon>Rhizophydiales</taxon>
        <taxon>Rhizophydiales incertae sedis</taxon>
        <taxon>Batrachochytrium</taxon>
    </lineage>
</organism>
<dbReference type="PANTHER" id="PTHR46040">
    <property type="entry name" value="HIGH MOBILITY GROUP PROTEIN 2"/>
    <property type="match status" value="1"/>
</dbReference>
<dbReference type="SMART" id="SM00398">
    <property type="entry name" value="HMG"/>
    <property type="match status" value="2"/>
</dbReference>
<feature type="region of interest" description="Disordered" evidence="4">
    <location>
        <begin position="391"/>
        <end position="463"/>
    </location>
</feature>
<keyword evidence="2 3" id="KW-0539">Nucleus</keyword>
<dbReference type="InterPro" id="IPR051965">
    <property type="entry name" value="ChromReg_NeuronalGeneExpr"/>
</dbReference>
<feature type="compositionally biased region" description="Basic residues" evidence="4">
    <location>
        <begin position="454"/>
        <end position="463"/>
    </location>
</feature>
<accession>A0ABQ8FGE3</accession>
<evidence type="ECO:0000313" key="6">
    <source>
        <dbReference type="EMBL" id="KAH6597251.1"/>
    </source>
</evidence>
<keyword evidence="7" id="KW-1185">Reference proteome</keyword>
<name>A0ABQ8FGE3_9FUNG</name>
<dbReference type="PANTHER" id="PTHR46040:SF3">
    <property type="entry name" value="HIGH MOBILITY GROUP PROTEIN 2"/>
    <property type="match status" value="1"/>
</dbReference>
<dbReference type="Pfam" id="PF00505">
    <property type="entry name" value="HMG_box"/>
    <property type="match status" value="1"/>
</dbReference>
<feature type="compositionally biased region" description="Basic residues" evidence="4">
    <location>
        <begin position="391"/>
        <end position="409"/>
    </location>
</feature>
<keyword evidence="1 3" id="KW-0238">DNA-binding</keyword>
<dbReference type="EMBL" id="JAFCIX010000152">
    <property type="protein sequence ID" value="KAH6597251.1"/>
    <property type="molecule type" value="Genomic_DNA"/>
</dbReference>
<feature type="domain" description="HMG box" evidence="5">
    <location>
        <begin position="202"/>
        <end position="277"/>
    </location>
</feature>
<dbReference type="InterPro" id="IPR036910">
    <property type="entry name" value="HMG_box_dom_sf"/>
</dbReference>
<dbReference type="InterPro" id="IPR009071">
    <property type="entry name" value="HMG_box_dom"/>
</dbReference>
<evidence type="ECO:0000256" key="3">
    <source>
        <dbReference type="PROSITE-ProRule" id="PRU00267"/>
    </source>
</evidence>
<feature type="compositionally biased region" description="Low complexity" evidence="4">
    <location>
        <begin position="430"/>
        <end position="453"/>
    </location>
</feature>
<evidence type="ECO:0000256" key="2">
    <source>
        <dbReference type="ARBA" id="ARBA00023242"/>
    </source>
</evidence>
<gene>
    <name evidence="6" type="ORF">BASA50_004602</name>
</gene>